<dbReference type="GO" id="GO:0008270">
    <property type="term" value="F:zinc ion binding"/>
    <property type="evidence" value="ECO:0007669"/>
    <property type="project" value="UniProtKB-KW"/>
</dbReference>
<dbReference type="SUPFAM" id="SSF53098">
    <property type="entry name" value="Ribonuclease H-like"/>
    <property type="match status" value="1"/>
</dbReference>
<dbReference type="EMBL" id="GGMR01012826">
    <property type="protein sequence ID" value="MBY25445.1"/>
    <property type="molecule type" value="Transcribed_RNA"/>
</dbReference>
<keyword evidence="4" id="KW-0862">Zinc</keyword>
<accession>A0A2S2P7R5</accession>
<dbReference type="InterPro" id="IPR012337">
    <property type="entry name" value="RNaseH-like_sf"/>
</dbReference>
<dbReference type="Pfam" id="PF05699">
    <property type="entry name" value="Dimer_Tnp_hAT"/>
    <property type="match status" value="1"/>
</dbReference>
<comment type="subcellular location">
    <subcellularLocation>
        <location evidence="1">Nucleus</location>
    </subcellularLocation>
</comment>
<evidence type="ECO:0000256" key="4">
    <source>
        <dbReference type="ARBA" id="ARBA00022833"/>
    </source>
</evidence>
<reference evidence="9" key="1">
    <citation type="submission" date="2018-04" db="EMBL/GenBank/DDBJ databases">
        <title>Transcriptome of Schizaphis graminum biotype I.</title>
        <authorList>
            <person name="Scully E.D."/>
            <person name="Geib S.M."/>
            <person name="Palmer N.A."/>
            <person name="Koch K."/>
            <person name="Bradshaw J."/>
            <person name="Heng-Moss T."/>
            <person name="Sarath G."/>
        </authorList>
    </citation>
    <scope>NUCLEOTIDE SEQUENCE</scope>
</reference>
<evidence type="ECO:0000313" key="9">
    <source>
        <dbReference type="EMBL" id="MBY25445.1"/>
    </source>
</evidence>
<sequence>MTEHPLWIDFFKSIRPAYKLPTRKVLSTTQLDKLYRQMQNNIRDDIDEAKNLHLQLDGWTNINNVGIINFIVSKPEPLFVKFVNTQDYRHTGEYLKEQIINVLEEYGKEKFFVLIGDNAANIKKAFELVKKECEIIQPLGCAAHGLHLLCFDIIQCSNIQEFMQTAASVVKTIKRSQVLSAVFKKYQLIKKINIQLKLPVKTRWGSYLYCLDSLNKNKSVLQSLSVDETVTTMLYKNIKTTLLNDETFWPNVLKLINLLTPIVDAIVSLESNNTQIHKVRSIINTVENKVNLNISNTLISVSEEVGILSKIAKRKEFILGKIHIAAELLDPNTQGKELSNQELVDGLEYICDLGSKMNENVSIELANYQSKDGIFSKKFIWDKDNMQDIKPLQFWKMLYNITPLSKIALKILSAPCTSAATERSFSTFSWIHNKKRNRLTTERAGKLTYLSYNWKIKCCEPKSKYSNKIHSVSDNEDSMSVRAETNEVVSSECGSITSESDTEIESEIPYADSDSCEEEKSSSVESGM</sequence>
<feature type="domain" description="DUF659" evidence="7">
    <location>
        <begin position="21"/>
        <end position="169"/>
    </location>
</feature>
<dbReference type="GO" id="GO:0005634">
    <property type="term" value="C:nucleus"/>
    <property type="evidence" value="ECO:0007669"/>
    <property type="project" value="UniProtKB-SubCell"/>
</dbReference>
<dbReference type="AlphaFoldDB" id="A0A2S2P7R5"/>
<evidence type="ECO:0000256" key="3">
    <source>
        <dbReference type="ARBA" id="ARBA00022771"/>
    </source>
</evidence>
<dbReference type="InterPro" id="IPR008906">
    <property type="entry name" value="HATC_C_dom"/>
</dbReference>
<keyword evidence="3" id="KW-0863">Zinc-finger</keyword>
<organism evidence="9">
    <name type="scientific">Schizaphis graminum</name>
    <name type="common">Green bug aphid</name>
    <dbReference type="NCBI Taxonomy" id="13262"/>
    <lineage>
        <taxon>Eukaryota</taxon>
        <taxon>Metazoa</taxon>
        <taxon>Ecdysozoa</taxon>
        <taxon>Arthropoda</taxon>
        <taxon>Hexapoda</taxon>
        <taxon>Insecta</taxon>
        <taxon>Pterygota</taxon>
        <taxon>Neoptera</taxon>
        <taxon>Paraneoptera</taxon>
        <taxon>Hemiptera</taxon>
        <taxon>Sternorrhyncha</taxon>
        <taxon>Aphidomorpha</taxon>
        <taxon>Aphidoidea</taxon>
        <taxon>Aphididae</taxon>
        <taxon>Aphidini</taxon>
        <taxon>Schizaphis</taxon>
    </lineage>
</organism>
<evidence type="ECO:0000256" key="5">
    <source>
        <dbReference type="ARBA" id="ARBA00023242"/>
    </source>
</evidence>
<name>A0A2S2P7R5_SCHGA</name>
<feature type="domain" description="HAT C-terminal dimerisation" evidence="8">
    <location>
        <begin position="378"/>
        <end position="451"/>
    </location>
</feature>
<dbReference type="InterPro" id="IPR052035">
    <property type="entry name" value="ZnF_BED_domain_contain"/>
</dbReference>
<evidence type="ECO:0000259" key="8">
    <source>
        <dbReference type="Pfam" id="PF05699"/>
    </source>
</evidence>
<keyword evidence="5" id="KW-0539">Nucleus</keyword>
<keyword evidence="2" id="KW-0479">Metal-binding</keyword>
<dbReference type="InterPro" id="IPR007021">
    <property type="entry name" value="DUF659"/>
</dbReference>
<dbReference type="PANTHER" id="PTHR46481:SF10">
    <property type="entry name" value="ZINC FINGER BED DOMAIN-CONTAINING PROTEIN 39"/>
    <property type="match status" value="1"/>
</dbReference>
<protein>
    <recommendedName>
        <fullName evidence="10">DUF659 domain-containing protein</fullName>
    </recommendedName>
</protein>
<evidence type="ECO:0000256" key="6">
    <source>
        <dbReference type="SAM" id="MobiDB-lite"/>
    </source>
</evidence>
<evidence type="ECO:0008006" key="10">
    <source>
        <dbReference type="Google" id="ProtNLM"/>
    </source>
</evidence>
<dbReference type="GO" id="GO:0046983">
    <property type="term" value="F:protein dimerization activity"/>
    <property type="evidence" value="ECO:0007669"/>
    <property type="project" value="InterPro"/>
</dbReference>
<proteinExistence type="predicted"/>
<gene>
    <name evidence="9" type="ORF">g.26755</name>
</gene>
<dbReference type="Pfam" id="PF04937">
    <property type="entry name" value="DUF659"/>
    <property type="match status" value="1"/>
</dbReference>
<dbReference type="PANTHER" id="PTHR46481">
    <property type="entry name" value="ZINC FINGER BED DOMAIN-CONTAINING PROTEIN 4"/>
    <property type="match status" value="1"/>
</dbReference>
<feature type="region of interest" description="Disordered" evidence="6">
    <location>
        <begin position="476"/>
        <end position="528"/>
    </location>
</feature>
<evidence type="ECO:0000256" key="1">
    <source>
        <dbReference type="ARBA" id="ARBA00004123"/>
    </source>
</evidence>
<evidence type="ECO:0000259" key="7">
    <source>
        <dbReference type="Pfam" id="PF04937"/>
    </source>
</evidence>
<evidence type="ECO:0000256" key="2">
    <source>
        <dbReference type="ARBA" id="ARBA00022723"/>
    </source>
</evidence>